<feature type="domain" description="Bacterial sugar transferase" evidence="9">
    <location>
        <begin position="301"/>
        <end position="482"/>
    </location>
</feature>
<dbReference type="NCBIfam" id="TIGR03025">
    <property type="entry name" value="EPS_sugtrans"/>
    <property type="match status" value="1"/>
</dbReference>
<keyword evidence="5 8" id="KW-1133">Transmembrane helix</keyword>
<evidence type="ECO:0000313" key="11">
    <source>
        <dbReference type="Proteomes" id="UP000694501"/>
    </source>
</evidence>
<keyword evidence="11" id="KW-1185">Reference proteome</keyword>
<organism evidence="10 11">
    <name type="scientific">Streptomyces tardus</name>
    <dbReference type="NCBI Taxonomy" id="2780544"/>
    <lineage>
        <taxon>Bacteria</taxon>
        <taxon>Bacillati</taxon>
        <taxon>Actinomycetota</taxon>
        <taxon>Actinomycetes</taxon>
        <taxon>Kitasatosporales</taxon>
        <taxon>Streptomycetaceae</taxon>
        <taxon>Streptomyces</taxon>
    </lineage>
</organism>
<keyword evidence="3" id="KW-0808">Transferase</keyword>
<keyword evidence="6 8" id="KW-0472">Membrane</keyword>
<evidence type="ECO:0000256" key="8">
    <source>
        <dbReference type="SAM" id="Phobius"/>
    </source>
</evidence>
<evidence type="ECO:0000256" key="6">
    <source>
        <dbReference type="ARBA" id="ARBA00023136"/>
    </source>
</evidence>
<protein>
    <submittedName>
        <fullName evidence="10">Exopolysaccharide biosynthesis polyprenyl glycosylphosphotransferase</fullName>
    </submittedName>
</protein>
<dbReference type="AlphaFoldDB" id="A0A949JI05"/>
<evidence type="ECO:0000256" key="2">
    <source>
        <dbReference type="ARBA" id="ARBA00006464"/>
    </source>
</evidence>
<feature type="compositionally biased region" description="Pro residues" evidence="7">
    <location>
        <begin position="16"/>
        <end position="30"/>
    </location>
</feature>
<dbReference type="PANTHER" id="PTHR30576">
    <property type="entry name" value="COLANIC BIOSYNTHESIS UDP-GLUCOSE LIPID CARRIER TRANSFERASE"/>
    <property type="match status" value="1"/>
</dbReference>
<evidence type="ECO:0000256" key="3">
    <source>
        <dbReference type="ARBA" id="ARBA00022679"/>
    </source>
</evidence>
<evidence type="ECO:0000313" key="10">
    <source>
        <dbReference type="EMBL" id="MBU7599832.1"/>
    </source>
</evidence>
<feature type="transmembrane region" description="Helical" evidence="8">
    <location>
        <begin position="311"/>
        <end position="329"/>
    </location>
</feature>
<reference evidence="10" key="1">
    <citation type="submission" date="2021-06" db="EMBL/GenBank/DDBJ databases">
        <title>Sequencing of actinobacteria type strains.</title>
        <authorList>
            <person name="Nguyen G.-S."/>
            <person name="Wentzel A."/>
        </authorList>
    </citation>
    <scope>NUCLEOTIDE SEQUENCE</scope>
    <source>
        <strain evidence="10">P38-E01</strain>
    </source>
</reference>
<evidence type="ECO:0000256" key="4">
    <source>
        <dbReference type="ARBA" id="ARBA00022692"/>
    </source>
</evidence>
<dbReference type="GO" id="GO:0016780">
    <property type="term" value="F:phosphotransferase activity, for other substituted phosphate groups"/>
    <property type="evidence" value="ECO:0007669"/>
    <property type="project" value="TreeGrafter"/>
</dbReference>
<dbReference type="InterPro" id="IPR017475">
    <property type="entry name" value="EPS_sugar_tfrase"/>
</dbReference>
<evidence type="ECO:0000256" key="5">
    <source>
        <dbReference type="ARBA" id="ARBA00022989"/>
    </source>
</evidence>
<dbReference type="InterPro" id="IPR003362">
    <property type="entry name" value="Bact_transf"/>
</dbReference>
<proteinExistence type="inferred from homology"/>
<comment type="caution">
    <text evidence="10">The sequence shown here is derived from an EMBL/GenBank/DDBJ whole genome shotgun (WGS) entry which is preliminary data.</text>
</comment>
<accession>A0A949JI05</accession>
<gene>
    <name evidence="10" type="ORF">JGS22_019925</name>
</gene>
<feature type="compositionally biased region" description="Polar residues" evidence="7">
    <location>
        <begin position="1"/>
        <end position="11"/>
    </location>
</feature>
<feature type="transmembrane region" description="Helical" evidence="8">
    <location>
        <begin position="48"/>
        <end position="66"/>
    </location>
</feature>
<dbReference type="PANTHER" id="PTHR30576:SF0">
    <property type="entry name" value="UNDECAPRENYL-PHOSPHATE N-ACETYLGALACTOSAMINYL 1-PHOSPHATE TRANSFERASE-RELATED"/>
    <property type="match status" value="1"/>
</dbReference>
<sequence>MTADSTETSGPLTGPAGPPRKSPLPFPPPRTAADPGAARRRPRRGPSVRAALVSDCLAMTAALTLVASETTTLPPTALAAGLLAVLALNRQAGLYRSRPSPSGLDEVPALFASAALAWAVTAALAASADPEHAMALPALLSLLTLHTVLATAGRSATYRLRRVRGRRRPRSTLIVGLGPTSRTLAAALLARPEYAMRPVGLVACGPGEQHVGEPPRLPVLRTSEDVTRAVIQNSVRDAVLTRPPAGPELAALVDHLASLGCAVWCVGGPQLPAARPAGQLWGFACSRILPPPARTPAHTGKRAFDMASSGLALLLLSPLLALCALAVRLSDGPGVLFRQERVGRDGRPFTVLKFRTLRPTDPYEAATRWSVADDRRMSAVGHWMRRTSLDELPQLWNVLRGDMSLVGPRPERPFFVARFSEVHPHYGARHRMPVGITGLAQVHGLRGDTSIEDRARFDNHYIDTWSPWLDMSILLRTVGSVFRQGGS</sequence>
<dbReference type="EMBL" id="JAELVF020000001">
    <property type="protein sequence ID" value="MBU7599832.1"/>
    <property type="molecule type" value="Genomic_DNA"/>
</dbReference>
<name>A0A949JI05_9ACTN</name>
<keyword evidence="4 8" id="KW-0812">Transmembrane</keyword>
<feature type="transmembrane region" description="Helical" evidence="8">
    <location>
        <begin position="72"/>
        <end position="88"/>
    </location>
</feature>
<dbReference type="Pfam" id="PF02397">
    <property type="entry name" value="Bac_transf"/>
    <property type="match status" value="1"/>
</dbReference>
<dbReference type="Proteomes" id="UP000694501">
    <property type="component" value="Unassembled WGS sequence"/>
</dbReference>
<comment type="subcellular location">
    <subcellularLocation>
        <location evidence="1">Membrane</location>
        <topology evidence="1">Multi-pass membrane protein</topology>
    </subcellularLocation>
</comment>
<dbReference type="RefSeq" id="WP_211040661.1">
    <property type="nucleotide sequence ID" value="NZ_JAELVF020000001.1"/>
</dbReference>
<evidence type="ECO:0000259" key="9">
    <source>
        <dbReference type="Pfam" id="PF02397"/>
    </source>
</evidence>
<dbReference type="GO" id="GO:0016020">
    <property type="term" value="C:membrane"/>
    <property type="evidence" value="ECO:0007669"/>
    <property type="project" value="UniProtKB-SubCell"/>
</dbReference>
<feature type="transmembrane region" description="Helical" evidence="8">
    <location>
        <begin position="134"/>
        <end position="152"/>
    </location>
</feature>
<evidence type="ECO:0000256" key="7">
    <source>
        <dbReference type="SAM" id="MobiDB-lite"/>
    </source>
</evidence>
<feature type="transmembrane region" description="Helical" evidence="8">
    <location>
        <begin position="109"/>
        <end position="128"/>
    </location>
</feature>
<evidence type="ECO:0000256" key="1">
    <source>
        <dbReference type="ARBA" id="ARBA00004141"/>
    </source>
</evidence>
<feature type="region of interest" description="Disordered" evidence="7">
    <location>
        <begin position="1"/>
        <end position="46"/>
    </location>
</feature>
<comment type="similarity">
    <text evidence="2">Belongs to the bacterial sugar transferase family.</text>
</comment>